<evidence type="ECO:0000313" key="3">
    <source>
        <dbReference type="Proteomes" id="UP000006352"/>
    </source>
</evidence>
<dbReference type="PANTHER" id="PTHR40635">
    <property type="match status" value="1"/>
</dbReference>
<feature type="region of interest" description="Disordered" evidence="1">
    <location>
        <begin position="124"/>
        <end position="190"/>
    </location>
</feature>
<dbReference type="Proteomes" id="UP000006352">
    <property type="component" value="Unassembled WGS sequence"/>
</dbReference>
<feature type="compositionally biased region" description="Acidic residues" evidence="1">
    <location>
        <begin position="173"/>
        <end position="188"/>
    </location>
</feature>
<evidence type="ECO:0000313" key="2">
    <source>
        <dbReference type="EMBL" id="CCM03158.1"/>
    </source>
</evidence>
<feature type="region of interest" description="Disordered" evidence="1">
    <location>
        <begin position="274"/>
        <end position="316"/>
    </location>
</feature>
<feature type="compositionally biased region" description="Basic residues" evidence="1">
    <location>
        <begin position="140"/>
        <end position="150"/>
    </location>
</feature>
<protein>
    <submittedName>
        <fullName evidence="2">Uncharacterized protein</fullName>
    </submittedName>
</protein>
<keyword evidence="3" id="KW-1185">Reference proteome</keyword>
<dbReference type="AlphaFoldDB" id="J4G8Z5"/>
<dbReference type="GeneID" id="24098069"/>
<proteinExistence type="predicted"/>
<dbReference type="HOGENOM" id="CLU_051060_0_0_1"/>
<dbReference type="InParanoid" id="J4G8Z5"/>
<sequence>MRFGPRNTYYLRISEHTILPLYVRLSLLTFSPLGTYELYPGKLYLDERHIDWMSERVLQHVLEDLRPRIVPKLRKEADARLGPGGPTNAKRGSVEVYRGDTYQFGYFLRNTDEHAVLVKTRNFVPAPGPSEAAVRERSPSPRKGKKRGQRKTVAASKRSKKPKTKGKQRAKDTDEDETIAISDDEDGEVQLASPMAAGSAAALRRSARTIKQVADYKEQNNDEEVVTPEAHVDSDIEMDVVEQTGSAQLPETSGLADAPVNDTDTIAMDASDDVSTTVTVKEENTEPTLSLRDDAQGAPSAAASTHVPEPPGKPEEDKTKLMLQLKYHGFNVHGRCLCVIVEPYPPLRSASVALSQGTSTAPMPGSRAPSIAPSDFFPGGGQAQRARTPLFLPEYDRERSVTPAPVSVHKNLPPVPLFHEAMAEDSDSDDGGMILFSQILQSVGQGQGGMIEDDDEIEGAVFFGDADETREL</sequence>
<organism evidence="2 3">
    <name type="scientific">Fibroporia radiculosa</name>
    <dbReference type="NCBI Taxonomy" id="599839"/>
    <lineage>
        <taxon>Eukaryota</taxon>
        <taxon>Fungi</taxon>
        <taxon>Dikarya</taxon>
        <taxon>Basidiomycota</taxon>
        <taxon>Agaricomycotina</taxon>
        <taxon>Agaricomycetes</taxon>
        <taxon>Polyporales</taxon>
        <taxon>Fibroporiaceae</taxon>
        <taxon>Fibroporia</taxon>
    </lineage>
</organism>
<dbReference type="RefSeq" id="XP_012182441.1">
    <property type="nucleotide sequence ID" value="XM_012327051.1"/>
</dbReference>
<evidence type="ECO:0000256" key="1">
    <source>
        <dbReference type="SAM" id="MobiDB-lite"/>
    </source>
</evidence>
<feature type="compositionally biased region" description="Basic residues" evidence="1">
    <location>
        <begin position="157"/>
        <end position="168"/>
    </location>
</feature>
<reference evidence="2 3" key="1">
    <citation type="journal article" date="2012" name="Appl. Environ. Microbiol.">
        <title>Short-read sequencing for genomic analysis of the brown rot fungus Fibroporia radiculosa.</title>
        <authorList>
            <person name="Tang J.D."/>
            <person name="Perkins A.D."/>
            <person name="Sonstegard T.S."/>
            <person name="Schroeder S.G."/>
            <person name="Burgess S.C."/>
            <person name="Diehl S.V."/>
        </authorList>
    </citation>
    <scope>NUCLEOTIDE SEQUENCE [LARGE SCALE GENOMIC DNA]</scope>
    <source>
        <strain evidence="2 3">TFFH 294</strain>
    </source>
</reference>
<dbReference type="OrthoDB" id="5374757at2759"/>
<dbReference type="PANTHER" id="PTHR40635:SF1">
    <property type="match status" value="1"/>
</dbReference>
<name>J4G8Z5_9APHY</name>
<gene>
    <name evidence="2" type="ORF">FIBRA_05280</name>
</gene>
<accession>J4G8Z5</accession>
<dbReference type="EMBL" id="HE797103">
    <property type="protein sequence ID" value="CCM03158.1"/>
    <property type="molecule type" value="Genomic_DNA"/>
</dbReference>